<protein>
    <submittedName>
        <fullName evidence="1">DUF5716 family protein</fullName>
    </submittedName>
</protein>
<organism evidence="1 2">
    <name type="scientific">Arcobacter roscoffensis</name>
    <dbReference type="NCBI Taxonomy" id="2961520"/>
    <lineage>
        <taxon>Bacteria</taxon>
        <taxon>Pseudomonadati</taxon>
        <taxon>Campylobacterota</taxon>
        <taxon>Epsilonproteobacteria</taxon>
        <taxon>Campylobacterales</taxon>
        <taxon>Arcobacteraceae</taxon>
        <taxon>Arcobacter</taxon>
    </lineage>
</organism>
<evidence type="ECO:0000313" key="1">
    <source>
        <dbReference type="EMBL" id="UTJ05304.1"/>
    </source>
</evidence>
<dbReference type="Proteomes" id="UP001060012">
    <property type="component" value="Chromosome"/>
</dbReference>
<reference evidence="1" key="1">
    <citation type="submission" date="2022-07" db="EMBL/GenBank/DDBJ databases">
        <title>Arcobacter roscoffensis sp. nov., a marine bacterium isolated from coastal seawater collected from Roscoff, France.</title>
        <authorList>
            <person name="Pascual J."/>
            <person name="Lepeaux C."/>
            <person name="Methner A."/>
            <person name="Overmann J."/>
        </authorList>
    </citation>
    <scope>NUCLEOTIDE SEQUENCE</scope>
    <source>
        <strain evidence="1">ARW1-2F2</strain>
    </source>
</reference>
<dbReference type="Pfam" id="PF18982">
    <property type="entry name" value="JetA"/>
    <property type="match status" value="1"/>
</dbReference>
<accession>A0ABY5E183</accession>
<evidence type="ECO:0000313" key="2">
    <source>
        <dbReference type="Proteomes" id="UP001060012"/>
    </source>
</evidence>
<keyword evidence="2" id="KW-1185">Reference proteome</keyword>
<dbReference type="InterPro" id="IPR043773">
    <property type="entry name" value="JetA"/>
</dbReference>
<dbReference type="EMBL" id="CP100595">
    <property type="protein sequence ID" value="UTJ05304.1"/>
    <property type="molecule type" value="Genomic_DNA"/>
</dbReference>
<sequence>MLTTQNNPDFFNVLTGANAHIVESSIIRLYSSLYGNDFIVDEVIGRKKARDIIYSVLQENPWQNDNSDTNFDNEKDKASYILRRLKDCGWIDFIMDRALLIKTFNFTKNGKKFAQTLYAASDEENISTRQRNVRATKASLESYKKSDDPADLIDAINFSKYIVSDLTDNINDVREEKNLLMKLAMEDVKVAGGKFIDFVKDKFASDIAVKFGKDSANRYILDIEDIVRDLSIEGLDKRQKKLLAHFPMYKNNPNALKNILDAIDFRLKNACDTKLPLLKREVSSYVQRGTVIFRQTNSLFFNKNKEISEVAKIIKTKNKEEKEKLLEDIGKAVKFPNLKILNLSNVKIRRKAKKNEIVSFLSPELTMPKEAYVKSTFEQQKHLAFSFSQKEIDEFLNKHFEEADKTKISNNAFEINSVKDLLISLYASDIIKHDNEKFEVRYTKNRSKNIYFETDEYIITKKENSGK</sequence>
<gene>
    <name evidence="1" type="ORF">NJU99_08480</name>
</gene>
<proteinExistence type="predicted"/>
<name>A0ABY5E183_9BACT</name>
<dbReference type="RefSeq" id="WP_254575485.1">
    <property type="nucleotide sequence ID" value="NZ_CP100595.1"/>
</dbReference>